<organism evidence="2 3">
    <name type="scientific">Phytophthora fragariae</name>
    <dbReference type="NCBI Taxonomy" id="53985"/>
    <lineage>
        <taxon>Eukaryota</taxon>
        <taxon>Sar</taxon>
        <taxon>Stramenopiles</taxon>
        <taxon>Oomycota</taxon>
        <taxon>Peronosporomycetes</taxon>
        <taxon>Peronosporales</taxon>
        <taxon>Peronosporaceae</taxon>
        <taxon>Phytophthora</taxon>
    </lineage>
</organism>
<gene>
    <name evidence="2" type="ORF">PF005_g23837</name>
</gene>
<evidence type="ECO:0000313" key="2">
    <source>
        <dbReference type="EMBL" id="KAE9179037.1"/>
    </source>
</evidence>
<evidence type="ECO:0000256" key="1">
    <source>
        <dbReference type="SAM" id="SignalP"/>
    </source>
</evidence>
<proteinExistence type="predicted"/>
<keyword evidence="3" id="KW-1185">Reference proteome</keyword>
<keyword evidence="1" id="KW-0732">Signal</keyword>
<reference evidence="2 3" key="1">
    <citation type="submission" date="2018-08" db="EMBL/GenBank/DDBJ databases">
        <title>Genomic investigation of the strawberry pathogen Phytophthora fragariae indicates pathogenicity is determined by transcriptional variation in three key races.</title>
        <authorList>
            <person name="Adams T.M."/>
            <person name="Armitage A.D."/>
            <person name="Sobczyk M.K."/>
            <person name="Bates H.J."/>
            <person name="Dunwell J.M."/>
            <person name="Nellist C.F."/>
            <person name="Harrison R.J."/>
        </authorList>
    </citation>
    <scope>NUCLEOTIDE SEQUENCE [LARGE SCALE GENOMIC DNA]</scope>
    <source>
        <strain evidence="2 3">NOV-27</strain>
    </source>
</reference>
<evidence type="ECO:0000313" key="3">
    <source>
        <dbReference type="Proteomes" id="UP000433483"/>
    </source>
</evidence>
<dbReference type="OrthoDB" id="10341031at2759"/>
<feature type="signal peptide" evidence="1">
    <location>
        <begin position="1"/>
        <end position="20"/>
    </location>
</feature>
<dbReference type="Proteomes" id="UP000433483">
    <property type="component" value="Unassembled WGS sequence"/>
</dbReference>
<name>A0A6A3W8B1_9STRA</name>
<accession>A0A6A3W8B1</accession>
<feature type="chain" id="PRO_5025467784" evidence="1">
    <location>
        <begin position="21"/>
        <end position="151"/>
    </location>
</feature>
<comment type="caution">
    <text evidence="2">The sequence shown here is derived from an EMBL/GenBank/DDBJ whole genome shotgun (WGS) entry which is preliminary data.</text>
</comment>
<protein>
    <submittedName>
        <fullName evidence="2">Uncharacterized protein</fullName>
    </submittedName>
</protein>
<dbReference type="EMBL" id="QXGB01002326">
    <property type="protein sequence ID" value="KAE9179037.1"/>
    <property type="molecule type" value="Genomic_DNA"/>
</dbReference>
<sequence>MRKLLNAGLICVWRTITVDGVRTAATAIGRDDALVLTTVKRQAKTRLTALLPSELALLANALQTTSGDAQDVLDQDRVASALHSFIIPLQRLAELRSSKFVPTRVNDVVGKAMFGICPLLQKTVTQQRFGRTKVHFLDKSSEFVQFFLISN</sequence>
<dbReference type="AlphaFoldDB" id="A0A6A3W8B1"/>